<dbReference type="Pfam" id="PF13517">
    <property type="entry name" value="FG-GAP_3"/>
    <property type="match status" value="9"/>
</dbReference>
<evidence type="ECO:0000256" key="6">
    <source>
        <dbReference type="ARBA" id="ARBA00023136"/>
    </source>
</evidence>
<dbReference type="Proteomes" id="UP000036449">
    <property type="component" value="Unassembled WGS sequence"/>
</dbReference>
<keyword evidence="5" id="KW-0843">Virulence</keyword>
<dbReference type="InterPro" id="IPR011049">
    <property type="entry name" value="Serralysin-like_metalloprot_C"/>
</dbReference>
<dbReference type="Pfam" id="PF00353">
    <property type="entry name" value="HemolysinCabind"/>
    <property type="match status" value="7"/>
</dbReference>
<evidence type="ECO:0000256" key="5">
    <source>
        <dbReference type="ARBA" id="ARBA00023026"/>
    </source>
</evidence>
<feature type="region of interest" description="Disordered" evidence="8">
    <location>
        <begin position="2639"/>
        <end position="2658"/>
    </location>
</feature>
<dbReference type="InterPro" id="IPR028059">
    <property type="entry name" value="SWM_rpt"/>
</dbReference>
<evidence type="ECO:0000256" key="3">
    <source>
        <dbReference type="ARBA" id="ARBA00022729"/>
    </source>
</evidence>
<evidence type="ECO:0000256" key="8">
    <source>
        <dbReference type="SAM" id="MobiDB-lite"/>
    </source>
</evidence>
<dbReference type="PATRIC" id="fig|1187852.3.peg.3157"/>
<evidence type="ECO:0000313" key="9">
    <source>
        <dbReference type="EMBL" id="KMO44294.1"/>
    </source>
</evidence>
<feature type="region of interest" description="Disordered" evidence="8">
    <location>
        <begin position="2968"/>
        <end position="3017"/>
    </location>
</feature>
<dbReference type="InterPro" id="IPR011801">
    <property type="entry name" value="Swm_rep_I_cyn"/>
</dbReference>
<evidence type="ECO:0000256" key="2">
    <source>
        <dbReference type="ARBA" id="ARBA00022656"/>
    </source>
</evidence>
<feature type="compositionally biased region" description="Basic and acidic residues" evidence="8">
    <location>
        <begin position="2970"/>
        <end position="2986"/>
    </location>
</feature>
<organism evidence="9 10">
    <name type="scientific">Methylobacterium tarhaniae</name>
    <dbReference type="NCBI Taxonomy" id="1187852"/>
    <lineage>
        <taxon>Bacteria</taxon>
        <taxon>Pseudomonadati</taxon>
        <taxon>Pseudomonadota</taxon>
        <taxon>Alphaproteobacteria</taxon>
        <taxon>Hyphomicrobiales</taxon>
        <taxon>Methylobacteriaceae</taxon>
        <taxon>Methylobacterium</taxon>
    </lineage>
</organism>
<keyword evidence="2" id="KW-0800">Toxin</keyword>
<dbReference type="SMART" id="SM00191">
    <property type="entry name" value="Int_alpha"/>
    <property type="match status" value="8"/>
</dbReference>
<comment type="caution">
    <text evidence="9">The sequence shown here is derived from an EMBL/GenBank/DDBJ whole genome shotgun (WGS) entry which is preliminary data.</text>
</comment>
<dbReference type="Gene3D" id="2.30.30.100">
    <property type="match status" value="18"/>
</dbReference>
<dbReference type="RefSeq" id="WP_048449548.1">
    <property type="nucleotide sequence ID" value="NZ_LABZ01000022.1"/>
</dbReference>
<keyword evidence="10" id="KW-1185">Reference proteome</keyword>
<dbReference type="GO" id="GO:0005509">
    <property type="term" value="F:calcium ion binding"/>
    <property type="evidence" value="ECO:0007669"/>
    <property type="project" value="InterPro"/>
</dbReference>
<dbReference type="SUPFAM" id="SSF69318">
    <property type="entry name" value="Integrin alpha N-terminal domain"/>
    <property type="match status" value="3"/>
</dbReference>
<evidence type="ECO:0000256" key="4">
    <source>
        <dbReference type="ARBA" id="ARBA00022737"/>
    </source>
</evidence>
<dbReference type="GO" id="GO:0005576">
    <property type="term" value="C:extracellular region"/>
    <property type="evidence" value="ECO:0007669"/>
    <property type="project" value="InterPro"/>
</dbReference>
<dbReference type="EMBL" id="LABZ01000022">
    <property type="protein sequence ID" value="KMO44294.1"/>
    <property type="molecule type" value="Genomic_DNA"/>
</dbReference>
<keyword evidence="6" id="KW-0472">Membrane</keyword>
<evidence type="ECO:0000313" key="10">
    <source>
        <dbReference type="Proteomes" id="UP000036449"/>
    </source>
</evidence>
<dbReference type="GO" id="GO:0090729">
    <property type="term" value="F:toxin activity"/>
    <property type="evidence" value="ECO:0007669"/>
    <property type="project" value="UniProtKB-KW"/>
</dbReference>
<evidence type="ECO:0008006" key="11">
    <source>
        <dbReference type="Google" id="ProtNLM"/>
    </source>
</evidence>
<evidence type="ECO:0000256" key="7">
    <source>
        <dbReference type="ARBA" id="ARBA00023180"/>
    </source>
</evidence>
<reference evidence="9 10" key="1">
    <citation type="submission" date="2015-03" db="EMBL/GenBank/DDBJ databases">
        <title>Genome sequencing of Methylobacterium tarhaniae DSM 25844.</title>
        <authorList>
            <person name="Chaudhry V."/>
            <person name="Patil P.B."/>
        </authorList>
    </citation>
    <scope>NUCLEOTIDE SEQUENCE [LARGE SCALE GENOMIC DNA]</scope>
    <source>
        <strain evidence="9 10">DSM 25844</strain>
    </source>
</reference>
<dbReference type="InterPro" id="IPR013517">
    <property type="entry name" value="FG-GAP"/>
</dbReference>
<dbReference type="Pfam" id="PF01839">
    <property type="entry name" value="FG-GAP"/>
    <property type="match status" value="1"/>
</dbReference>
<sequence>MTLPMPNVTAITITPVSGTVGIGAQIVLTLSTDQPVTVSTAGGTPSLTLSNGATAAYTGVDGSGRPRFTYTVAAGDTGASNLTVTGLSLNGGSITGGGGSLSFGASTDLPTGGGSASVATADVDGDGKLDIVVTNSDVDTVSVLLGNGNGTFKSKTGLATGSGPYAVALADVNGDGRLDIVTANYSSATASVLLGNGNGTFETRADISTGSSPYSVALADVDSDGKLDIVTANYGDNTASVLLGNGNGTFKAEVLFGTGSAPRSVALADVNGDGRLDIVTANGDDNTASVLLGNGNGTFKIRTDLATGGAPRSVALADVNGDGRLDVVTANTDDGTVSVLLGNGNGTFKAKTDFGTGGRPRSVALADVDGDGKLDVVTANADDNTASVLLGNGDGTFKAKTDFTTDSIPYSVAPADLNGDGKLDIVTANNNFGTASVLLNTTAPGISLSTSSVASATGAATGLALDATRPTLVAATVNGTALVLTYGEALDAAHGPGPSAFTVRAGGSVVSVSGVAVDGAAKTVTLTLASPVTAGQSVTVAYADPTNGDDANAIQDAAGNDAASLAATPTVNRTEARVTAITATPSSGSRGIGATVVLTLTTDIPVTVDTTGGTPSLSLGNGAAAAYTGVDGSGKPQFTYIVAAGDTDTSDLTVTGLALNGGSITGGGLNFATKTDVTAGDGPYSVALADVNGDGKLDIVTANYGSNNASVLLGNGDGTFRAKTTFSTGSNPGSVALADLDGDGKLDIVTANSYGNSASVLRGNGDGTFKAKTNFTTGAQPFGIALGDVNGDGKLDLVTANFGSGANSASVLLGNGNGTFKPRTDLATGPSPASITLADVDGDHKLDIVTANYGSGASSASVLLGNGDGTFKPRTDFATGNQPNSVTQGDVNGDGRLDLVTANYGSNNASVLLGNGDGTFKARTDFTTGSLPTSVALADADGDGKLDLVTANYGSGASSASVLLGNGDGTFKARTDFTTGSFPASITLGDVDGDHKLDIVTANYGDSSGTTASVLLNATSPIVGLSAASVAGATGHATGLAIDATPPAIVTVSIPNAAMKIGDVVTATITVASDTDTDTLQSGTIAGYTLGGLTKINDTTYTATFTVTAGLDVAASADLPVSLVLEDGAGNLSTAYTTAISQGGDAIDTTRPTLVSATVDGASLVLTYSEALDAAHGPGPSAFTVRVGGSVVSVSGVAVDGAAKTVTLTLASPVTAGQSATVAYADPTNGDDLSAIQDSSGNDAVSLSATGVTNQTPIRVTGIAASPASGTAGIGAQIVLTLSTDLPVTVDATGGTPSLTLGNGATAAYTGVDAGGKPQFTYMVAAGDTATSDLTVTGLALNGGTITGGGLSFASGTTLGTSSGSQSVSLADVNGDGKLDLVTANSDPSTASVLLGNGDGTFKAKTDFGTGSSPYSVALADLNGDGKLDLVTTNNDSGSASVLLGNGDGTFQAKADIGTGGSPIAVTLADVDGDGKRDIVTANYGNSVSVLLGNGDGTFKPKADVTTGSGSRSAALADLDGDGKLDIVTANQFAGTASVLLGNGDGTFKPRTDIVTGRGSLSVKLADLDGDGRLDIVTANNDSGTVSVLLGNGDGTFRAKTEFSSGRSPYAVAVADIDGDGRLDIVTANSGGASTSVLLGNGDGTFKDKVDFGTGRTPLAVALGDLDGDTKPDIVTAQIGGSASVLLNATAPIVGLSATSLAGATGAATGLTVDATPPAITAVSIPNAAMKIGDVVTATITVASDADIDTLQSGTIAGYTLGDLTKVDDTTYKATFTVTAGTDVAASADLPVSLVLEDGAGNASTAYTTAIRQGSDGIDATRPTLVSATVDGTALVLTYSEALDAIQGPAAGAFTVMAGGSALGVSGVAVDGAAKTVTLTLASPVTPGQTVTVAYADPTSGDDASAIQDSAGNDAASLSATGVTNNTPVPDTTPPVITAVSIPDTTMKIGDVVTATITVASDTDTYTLRSGTIAGYSLGDLTKVDDTTYKATFTVAAGTDVAASTDLPVSLVLEDSAGNASTAYTTAISQGGDPIDATRPTLVSATVNGTALVLTYGKALDATNGPAAGAFTVRAGGSVVSVSGVAVDGAAKTVTLTLVSAVAHGQAVTIAYADPTRGNDVSAIQDGAGNDAETLSATSVTNTTPLPGPTITDAAITIGAGSGPNGAYRIGDTITATWNNTATGDNNSGVTGVTMDFSQFGAASPVTATNSGGLWTATYTIAAGTLSAANRNVSVSATDSSGSRTTADTTNAMVDNQAPAAPVVTSAALTRNGAPILTGTAETGSTVAVAVGGASYTTTATGGAWSLDLATATPVTGTLSLDTNGSNAISVTAEDAAGNVSTAGTQTLVIDTTAPTAPAVTSPLLSNRAAPILTGTAEIGSTVAVAVGGATYTTTATGGTWSLDLATAAPVTGTLNLDTNGSNAISVTAEDAAGNVSPAGMRSLVIDTTAPGAPAITSAALTKSAAPMLTGTAEAGSAVTVTGAGATYATTATGGVWSLDLATATPVTGALGLDLNGGNLVSATAEDLAGNTSTIGTQTLVIDTTAPSAAVRFEDADISASEQADAAFLVTSLDAGDSFTWTITSAGGGQISGSGTTSAGTTRVGGLDLSGLADGALTLTLGLTDPAGNAATPITAAARKATGTDPDPVTPPGRQTIDGATVETGVTTAPDGSSLDTVTIAAPDDSRVEDRTTANADLADVPVVRETLIDPQTGQATSLATLTVSVPTGVGVVATGNAARQTPDQALTGLIAAIKARTDPGTASQADLTDGASGFLGGLSSEAQLLVRTIDVRAPGVTPGQPVQMRVSGNTLGATTTPTALVFDTTAVTGPVTVRLDNVEFAAVVGNATLVGGDGRQIVYGDTSQQYLYLGADDDILHGGGGNDTVASAGGNDTLYGDAGEDLVAGGEGDDWLRGGTGRDTVFGETGDDVVFGEDDDDFIGAGSGSDFASGGYGNDEVHGEDGNDVLFGDEGRDGIYGEAGDDRAHGGTGDDFMQGGTGRDTVFGEDDDDFIGAGAGSDFASGGYGNDEVHGEDGNDVLFGDEGRDGVYGKAGDDVVRGDAGDDFVSGGYGRDLVEGGSGNDLVYGDDDDDVVLGGEGDDAVLGGTGNDRVLGEQGADTLLGGEGGDDLSGGEGDDLLFGGQGADLLFGNAGNDILEGGLGSDVFGFGRWDGSDVIRDFVVAGPEADVIAFNGGVVASFEALQGALTQEGADTVIRYGAGDVLTLQNVQALSLSAANFTFA</sequence>
<keyword evidence="4" id="KW-0677">Repeat</keyword>
<name>A0A0J6TEF8_9HYPH</name>
<dbReference type="SUPFAM" id="SSF51120">
    <property type="entry name" value="beta-Roll"/>
    <property type="match status" value="2"/>
</dbReference>
<dbReference type="InterPro" id="IPR003995">
    <property type="entry name" value="RTX_toxin_determinant-A"/>
</dbReference>
<proteinExistence type="predicted"/>
<dbReference type="PRINTS" id="PR00313">
    <property type="entry name" value="CABNDNGRPT"/>
</dbReference>
<dbReference type="Gene3D" id="2.150.10.10">
    <property type="entry name" value="Serralysin-like metalloprotease, C-terminal"/>
    <property type="match status" value="5"/>
</dbReference>
<accession>A0A0J6TEF8</accession>
<gene>
    <name evidence="9" type="ORF">VQ03_03910</name>
</gene>
<dbReference type="InterPro" id="IPR028994">
    <property type="entry name" value="Integrin_alpha_N"/>
</dbReference>
<dbReference type="InterPro" id="IPR014755">
    <property type="entry name" value="Cu-Rt/internalin_Ig-like"/>
</dbReference>
<dbReference type="Pfam" id="PF13753">
    <property type="entry name" value="SWM_repeat"/>
    <property type="match status" value="4"/>
</dbReference>
<dbReference type="GO" id="GO:0016020">
    <property type="term" value="C:membrane"/>
    <property type="evidence" value="ECO:0007669"/>
    <property type="project" value="UniProtKB-SubCell"/>
</dbReference>
<protein>
    <recommendedName>
        <fullName evidence="11">Bacterial Ig-like domain-containing protein</fullName>
    </recommendedName>
</protein>
<dbReference type="Gene3D" id="2.60.40.1220">
    <property type="match status" value="4"/>
</dbReference>
<dbReference type="InterPro" id="IPR018511">
    <property type="entry name" value="Hemolysin-typ_Ca-bd_CS"/>
</dbReference>
<dbReference type="PRINTS" id="PR01488">
    <property type="entry name" value="RTXTOXINA"/>
</dbReference>
<comment type="subcellular location">
    <subcellularLocation>
        <location evidence="1">Membrane</location>
    </subcellularLocation>
</comment>
<evidence type="ECO:0000256" key="1">
    <source>
        <dbReference type="ARBA" id="ARBA00004370"/>
    </source>
</evidence>
<keyword evidence="7" id="KW-0325">Glycoprotein</keyword>
<keyword evidence="3" id="KW-0732">Signal</keyword>
<dbReference type="InterPro" id="IPR001343">
    <property type="entry name" value="Hemolysn_Ca-bd"/>
</dbReference>
<dbReference type="NCBIfam" id="NF033510">
    <property type="entry name" value="Ca_tandemer"/>
    <property type="match status" value="3"/>
</dbReference>
<dbReference type="OrthoDB" id="7738102at2"/>
<dbReference type="InterPro" id="IPR013519">
    <property type="entry name" value="Int_alpha_beta-p"/>
</dbReference>
<dbReference type="PANTHER" id="PTHR46580">
    <property type="entry name" value="SENSOR KINASE-RELATED"/>
    <property type="match status" value="1"/>
</dbReference>
<dbReference type="PROSITE" id="PS00330">
    <property type="entry name" value="HEMOLYSIN_CALCIUM"/>
    <property type="match status" value="2"/>
</dbReference>
<dbReference type="NCBIfam" id="TIGR02059">
    <property type="entry name" value="swm_rep_I"/>
    <property type="match status" value="4"/>
</dbReference>
<dbReference type="InterPro" id="IPR013783">
    <property type="entry name" value="Ig-like_fold"/>
</dbReference>
<dbReference type="Gene3D" id="2.60.40.10">
    <property type="entry name" value="Immunoglobulins"/>
    <property type="match status" value="3"/>
</dbReference>